<dbReference type="GO" id="GO:0005737">
    <property type="term" value="C:cytoplasm"/>
    <property type="evidence" value="ECO:0000318"/>
    <property type="project" value="GO_Central"/>
</dbReference>
<evidence type="ECO:0000259" key="12">
    <source>
        <dbReference type="PROSITE" id="PS50067"/>
    </source>
</evidence>
<keyword evidence="6 11" id="KW-0067">ATP-binding</keyword>
<reference key="1">
    <citation type="submission" date="2007-01" db="EMBL/GenBank/DDBJ databases">
        <title>The Genome Sequence of Puccinia graminis f. sp. tritici Strain CRL 75-36-700-3.</title>
        <authorList>
            <consortium name="The Broad Institute Genome Sequencing Platform"/>
            <person name="Birren B."/>
            <person name="Lander E."/>
            <person name="Galagan J."/>
            <person name="Nusbaum C."/>
            <person name="Devon K."/>
            <person name="Cuomo C."/>
            <person name="Jaffe D."/>
            <person name="Butler J."/>
            <person name="Alvarez P."/>
            <person name="Gnerre S."/>
            <person name="Grabherr M."/>
            <person name="Mauceli E."/>
            <person name="Brockman W."/>
            <person name="Young S."/>
            <person name="LaButti K."/>
            <person name="Sykes S."/>
            <person name="DeCaprio D."/>
            <person name="Crawford M."/>
            <person name="Koehrsen M."/>
            <person name="Engels R."/>
            <person name="Montgomery P."/>
            <person name="Pearson M."/>
            <person name="Howarth C."/>
            <person name="Larson L."/>
            <person name="White J."/>
            <person name="Zeng Q."/>
            <person name="Kodira C."/>
            <person name="Yandava C."/>
            <person name="Alvarado L."/>
            <person name="O'Leary S."/>
            <person name="Szabo L."/>
            <person name="Dean R."/>
            <person name="Schein J."/>
        </authorList>
    </citation>
    <scope>NUCLEOTIDE SEQUENCE</scope>
    <source>
        <strain>CRL 75-36-700-3</strain>
    </source>
</reference>
<dbReference type="InterPro" id="IPR001752">
    <property type="entry name" value="Kinesin_motor_dom"/>
</dbReference>
<dbReference type="GO" id="GO:0008017">
    <property type="term" value="F:microtubule binding"/>
    <property type="evidence" value="ECO:0000318"/>
    <property type="project" value="GO_Central"/>
</dbReference>
<dbReference type="HOGENOM" id="CLU_900581_0_0_1"/>
<dbReference type="KEGG" id="pgr:PGTG_12583"/>
<dbReference type="GO" id="GO:0016887">
    <property type="term" value="F:ATP hydrolysis activity"/>
    <property type="evidence" value="ECO:0000318"/>
    <property type="project" value="GO_Central"/>
</dbReference>
<accession>E3KV36</accession>
<evidence type="ECO:0000256" key="4">
    <source>
        <dbReference type="ARBA" id="ARBA00022701"/>
    </source>
</evidence>
<name>E3KV36_PUCGT</name>
<keyword evidence="3" id="KW-0597">Phosphoprotein</keyword>
<dbReference type="EMBL" id="DS178311">
    <property type="protein sequence ID" value="EFP88136.1"/>
    <property type="molecule type" value="Genomic_DNA"/>
</dbReference>
<reference evidence="14" key="2">
    <citation type="journal article" date="2011" name="Proc. Natl. Acad. Sci. U.S.A.">
        <title>Obligate biotrophy features unraveled by the genomic analysis of rust fungi.</title>
        <authorList>
            <person name="Duplessis S."/>
            <person name="Cuomo C.A."/>
            <person name="Lin Y.-C."/>
            <person name="Aerts A."/>
            <person name="Tisserant E."/>
            <person name="Veneault-Fourrey C."/>
            <person name="Joly D.L."/>
            <person name="Hacquard S."/>
            <person name="Amselem J."/>
            <person name="Cantarel B.L."/>
            <person name="Chiu R."/>
            <person name="Coutinho P.M."/>
            <person name="Feau N."/>
            <person name="Field M."/>
            <person name="Frey P."/>
            <person name="Gelhaye E."/>
            <person name="Goldberg J."/>
            <person name="Grabherr M.G."/>
            <person name="Kodira C.D."/>
            <person name="Kohler A."/>
            <person name="Kuees U."/>
            <person name="Lindquist E.A."/>
            <person name="Lucas S.M."/>
            <person name="Mago R."/>
            <person name="Mauceli E."/>
            <person name="Morin E."/>
            <person name="Murat C."/>
            <person name="Pangilinan J.L."/>
            <person name="Park R."/>
            <person name="Pearson M."/>
            <person name="Quesneville H."/>
            <person name="Rouhier N."/>
            <person name="Sakthikumar S."/>
            <person name="Salamov A.A."/>
            <person name="Schmutz J."/>
            <person name="Selles B."/>
            <person name="Shapiro H."/>
            <person name="Tanguay P."/>
            <person name="Tuskan G.A."/>
            <person name="Henrissat B."/>
            <person name="Van de Peer Y."/>
            <person name="Rouze P."/>
            <person name="Ellis J.G."/>
            <person name="Dodds P.N."/>
            <person name="Schein J.E."/>
            <person name="Zhong S."/>
            <person name="Hamelin R.C."/>
            <person name="Grigoriev I.V."/>
            <person name="Szabo L.J."/>
            <person name="Martin F."/>
        </authorList>
    </citation>
    <scope>NUCLEOTIDE SEQUENCE [LARGE SCALE GENOMIC DNA]</scope>
    <source>
        <strain evidence="14">CRL 75-36-700-3 / race SCCL</strain>
    </source>
</reference>
<dbReference type="PROSITE" id="PS00411">
    <property type="entry name" value="KINESIN_MOTOR_1"/>
    <property type="match status" value="1"/>
</dbReference>
<dbReference type="SUPFAM" id="SSF52540">
    <property type="entry name" value="P-loop containing nucleoside triphosphate hydrolases"/>
    <property type="match status" value="1"/>
</dbReference>
<dbReference type="InterPro" id="IPR019821">
    <property type="entry name" value="Kinesin_motor_CS"/>
</dbReference>
<keyword evidence="14" id="KW-1185">Reference proteome</keyword>
<organism evidence="13 14">
    <name type="scientific">Puccinia graminis f. sp. tritici (strain CRL 75-36-700-3 / race SCCL)</name>
    <name type="common">Black stem rust fungus</name>
    <dbReference type="NCBI Taxonomy" id="418459"/>
    <lineage>
        <taxon>Eukaryota</taxon>
        <taxon>Fungi</taxon>
        <taxon>Dikarya</taxon>
        <taxon>Basidiomycota</taxon>
        <taxon>Pucciniomycotina</taxon>
        <taxon>Pucciniomycetes</taxon>
        <taxon>Pucciniales</taxon>
        <taxon>Pucciniaceae</taxon>
        <taxon>Puccinia</taxon>
    </lineage>
</organism>
<dbReference type="GO" id="GO:0005524">
    <property type="term" value="F:ATP binding"/>
    <property type="evidence" value="ECO:0007669"/>
    <property type="project" value="UniProtKB-KW"/>
</dbReference>
<keyword evidence="9" id="KW-0206">Cytoskeleton</keyword>
<dbReference type="PANTHER" id="PTHR47970:SF29">
    <property type="entry name" value="KINESIN FAMILY MEMBER 20B"/>
    <property type="match status" value="1"/>
</dbReference>
<dbReference type="PROSITE" id="PS50067">
    <property type="entry name" value="KINESIN_MOTOR_2"/>
    <property type="match status" value="1"/>
</dbReference>
<dbReference type="RefSeq" id="XP_003332555.1">
    <property type="nucleotide sequence ID" value="XM_003332507.1"/>
</dbReference>
<dbReference type="GO" id="GO:0005634">
    <property type="term" value="C:nucleus"/>
    <property type="evidence" value="ECO:0000318"/>
    <property type="project" value="GO_Central"/>
</dbReference>
<evidence type="ECO:0000256" key="8">
    <source>
        <dbReference type="ARBA" id="ARBA00023175"/>
    </source>
</evidence>
<protein>
    <recommendedName>
        <fullName evidence="11">Kinesin-like protein</fullName>
    </recommendedName>
</protein>
<dbReference type="OrthoDB" id="123929at2759"/>
<sequence length="309" mass="34381">MLIANSDSAALLYTNRYESSSSSGATFQPFTTNFANQVKLLSHVLHTRATNLYGSIALKPLALIRDKTNGKKCIHGLTEVRVKSAKEAKILLCQGQLNQTIFTTYANRSSSQSHGVFTIKLIHVRHTARSIWVPDWDCNAIPIPIRYHFDTIPWDRITLSDPIPYFSIPGIKKSIQSDKLADTVSDRIGFTVAVTISQLSIVDLAGSEQTRDSQTTGQQLKEAGKINKSLMFLKQCMRTLRKNQEQKEKTRKIAIIPFTQSKLTELFQSFLTGEGKTILIANMSSCNPGCEENSHVIKFSTVASKVVTI</sequence>
<dbReference type="InParanoid" id="E3KV36"/>
<dbReference type="OMA" id="TIENHEF"/>
<comment type="caution">
    <text evidence="10">Lacks conserved residue(s) required for the propagation of feature annotation.</text>
</comment>
<evidence type="ECO:0000256" key="3">
    <source>
        <dbReference type="ARBA" id="ARBA00022553"/>
    </source>
</evidence>
<dbReference type="GO" id="GO:0005871">
    <property type="term" value="C:kinesin complex"/>
    <property type="evidence" value="ECO:0000318"/>
    <property type="project" value="GO_Central"/>
</dbReference>
<dbReference type="STRING" id="418459.E3KV36"/>
<keyword evidence="8 11" id="KW-0505">Motor protein</keyword>
<evidence type="ECO:0000256" key="2">
    <source>
        <dbReference type="ARBA" id="ARBA00022490"/>
    </source>
</evidence>
<evidence type="ECO:0000256" key="5">
    <source>
        <dbReference type="ARBA" id="ARBA00022741"/>
    </source>
</evidence>
<keyword evidence="5 11" id="KW-0547">Nucleotide-binding</keyword>
<evidence type="ECO:0000256" key="6">
    <source>
        <dbReference type="ARBA" id="ARBA00022840"/>
    </source>
</evidence>
<dbReference type="GO" id="GO:0007018">
    <property type="term" value="P:microtubule-based movement"/>
    <property type="evidence" value="ECO:0000318"/>
    <property type="project" value="GO_Central"/>
</dbReference>
<comment type="subcellular location">
    <subcellularLocation>
        <location evidence="1">Cytoplasm</location>
        <location evidence="1">Cytoskeleton</location>
        <location evidence="1">Spindle</location>
    </subcellularLocation>
</comment>
<dbReference type="InterPro" id="IPR047149">
    <property type="entry name" value="KIF11-like"/>
</dbReference>
<dbReference type="AlphaFoldDB" id="E3KV36"/>
<evidence type="ECO:0000256" key="10">
    <source>
        <dbReference type="PROSITE-ProRule" id="PRU00283"/>
    </source>
</evidence>
<dbReference type="Gene3D" id="3.40.850.10">
    <property type="entry name" value="Kinesin motor domain"/>
    <property type="match status" value="1"/>
</dbReference>
<keyword evidence="7" id="KW-0175">Coiled coil</keyword>
<comment type="similarity">
    <text evidence="10 11">Belongs to the TRAFAC class myosin-kinesin ATPase superfamily. Kinesin family.</text>
</comment>
<feature type="domain" description="Kinesin motor" evidence="12">
    <location>
        <begin position="1"/>
        <end position="306"/>
    </location>
</feature>
<dbReference type="GO" id="GO:0005874">
    <property type="term" value="C:microtubule"/>
    <property type="evidence" value="ECO:0000318"/>
    <property type="project" value="GO_Central"/>
</dbReference>
<dbReference type="GO" id="GO:0005819">
    <property type="term" value="C:spindle"/>
    <property type="evidence" value="ECO:0007669"/>
    <property type="project" value="UniProtKB-SubCell"/>
</dbReference>
<dbReference type="VEuPathDB" id="FungiDB:PGTG_12583"/>
<evidence type="ECO:0000256" key="9">
    <source>
        <dbReference type="ARBA" id="ARBA00023212"/>
    </source>
</evidence>
<evidence type="ECO:0000256" key="7">
    <source>
        <dbReference type="ARBA" id="ARBA00023054"/>
    </source>
</evidence>
<dbReference type="InterPro" id="IPR036961">
    <property type="entry name" value="Kinesin_motor_dom_sf"/>
</dbReference>
<evidence type="ECO:0000256" key="11">
    <source>
        <dbReference type="RuleBase" id="RU000394"/>
    </source>
</evidence>
<dbReference type="GO" id="GO:0003777">
    <property type="term" value="F:microtubule motor activity"/>
    <property type="evidence" value="ECO:0000318"/>
    <property type="project" value="GO_Central"/>
</dbReference>
<proteinExistence type="inferred from homology"/>
<dbReference type="PANTHER" id="PTHR47970">
    <property type="entry name" value="KINESIN-LIKE PROTEIN KIF11"/>
    <property type="match status" value="1"/>
</dbReference>
<dbReference type="Pfam" id="PF00225">
    <property type="entry name" value="Kinesin"/>
    <property type="match status" value="2"/>
</dbReference>
<dbReference type="Proteomes" id="UP000008783">
    <property type="component" value="Unassembled WGS sequence"/>
</dbReference>
<dbReference type="GeneID" id="10535359"/>
<gene>
    <name evidence="13" type="ORF">PGTG_12583</name>
</gene>
<keyword evidence="4 11" id="KW-0493">Microtubule</keyword>
<evidence type="ECO:0000313" key="13">
    <source>
        <dbReference type="EMBL" id="EFP88136.1"/>
    </source>
</evidence>
<keyword evidence="2" id="KW-0963">Cytoplasm</keyword>
<evidence type="ECO:0000313" key="14">
    <source>
        <dbReference type="Proteomes" id="UP000008783"/>
    </source>
</evidence>
<dbReference type="SMART" id="SM00129">
    <property type="entry name" value="KISc"/>
    <property type="match status" value="1"/>
</dbReference>
<dbReference type="InterPro" id="IPR027417">
    <property type="entry name" value="P-loop_NTPase"/>
</dbReference>
<evidence type="ECO:0000256" key="1">
    <source>
        <dbReference type="ARBA" id="ARBA00004186"/>
    </source>
</evidence>